<keyword evidence="4" id="KW-0540">Nuclease</keyword>
<dbReference type="InterPro" id="IPR040980">
    <property type="entry name" value="SWI2_SNF2"/>
</dbReference>
<evidence type="ECO:0000256" key="6">
    <source>
        <dbReference type="ARBA" id="ARBA00022747"/>
    </source>
</evidence>
<feature type="domain" description="Restriction endonuclease type I HsdR N-terminal" evidence="11">
    <location>
        <begin position="6"/>
        <end position="189"/>
    </location>
</feature>
<dbReference type="InterPro" id="IPR027417">
    <property type="entry name" value="P-loop_NTPase"/>
</dbReference>
<dbReference type="Pfam" id="PF04313">
    <property type="entry name" value="HSDR_N"/>
    <property type="match status" value="1"/>
</dbReference>
<sequence>MENKCISESELEKKLINNLKIEGYEYIKLNNEEDIKINFRNQIFNHNKNELNNKPLTDKEFEKLLFKIMGKSIFNYAKILRQKITIERDDFKREDLELFNKDKWCDNIFQFTNQLTIKSIFQNRYDITILINGLPLIQIELKKPGINFKEALNQINRYKKESHKGLLKFIQFFIISNLIDTKYFSNNDGNILFENSFYWTDELNNRITNLFDFTKNFLNKCHVSKMIARYMIFNESKKILMIMRPYQIYAVEKLIKTASETNNNAYVWHTTGSEKTLTFFKLSQILKYMPEKEKIFF</sequence>
<evidence type="ECO:0000256" key="5">
    <source>
        <dbReference type="ARBA" id="ARBA00022741"/>
    </source>
</evidence>
<keyword evidence="5" id="KW-0547">Nucleotide-binding</keyword>
<dbReference type="GO" id="GO:0003677">
    <property type="term" value="F:DNA binding"/>
    <property type="evidence" value="ECO:0007669"/>
    <property type="project" value="UniProtKB-KW"/>
</dbReference>
<keyword evidence="8" id="KW-0378">Hydrolase</keyword>
<dbReference type="PANTHER" id="PTHR30195">
    <property type="entry name" value="TYPE I SITE-SPECIFIC DEOXYRIBONUCLEASE PROTEIN SUBUNIT M AND R"/>
    <property type="match status" value="1"/>
</dbReference>
<dbReference type="PANTHER" id="PTHR30195:SF16">
    <property type="entry name" value="TYPE I RESTRICTION ENZYME ENDONUCLEASE SUBUNIT"/>
    <property type="match status" value="1"/>
</dbReference>
<evidence type="ECO:0000256" key="3">
    <source>
        <dbReference type="ARBA" id="ARBA00012654"/>
    </source>
</evidence>
<keyword evidence="7" id="KW-0255">Endonuclease</keyword>
<evidence type="ECO:0000313" key="13">
    <source>
        <dbReference type="EMBL" id="CAK98312.1"/>
    </source>
</evidence>
<evidence type="ECO:0000256" key="1">
    <source>
        <dbReference type="ARBA" id="ARBA00000851"/>
    </source>
</evidence>
<dbReference type="RefSeq" id="WP_204305188.1">
    <property type="nucleotide sequence ID" value="NZ_CP013197.1"/>
</dbReference>
<accession>Q14QB7</accession>
<protein>
    <recommendedName>
        <fullName evidence="3">type I site-specific deoxyribonuclease</fullName>
        <ecNumber evidence="3">3.1.21.3</ecNumber>
    </recommendedName>
</protein>
<reference evidence="13" key="1">
    <citation type="journal article" date="2010" name="Appl. Environ. Microbiol.">
        <title>Partial chromosome sequence of Spiroplasma citri reveals extensive viral invasion and important gene decay.</title>
        <authorList>
            <person name="Carle P."/>
            <person name="Saillard C."/>
            <person name="Carrere N."/>
            <person name="Carrere S."/>
            <person name="Duret S."/>
            <person name="Eveillard S."/>
            <person name="Gaurivaud P."/>
            <person name="Gourgues G."/>
            <person name="Gouzy J."/>
            <person name="Salar P."/>
            <person name="Verdin E."/>
            <person name="Breton M."/>
            <person name="Blanchard A."/>
            <person name="Laigret F."/>
            <person name="Bove J.M."/>
            <person name="Renaudin J."/>
            <person name="Foissac X."/>
        </authorList>
    </citation>
    <scope>NUCLEOTIDE SEQUENCE</scope>
    <source>
        <strain evidence="13">GII3-3X</strain>
    </source>
</reference>
<proteinExistence type="inferred from homology"/>
<organism evidence="13">
    <name type="scientific">Spiroplasma citri</name>
    <dbReference type="NCBI Taxonomy" id="2133"/>
    <lineage>
        <taxon>Bacteria</taxon>
        <taxon>Bacillati</taxon>
        <taxon>Mycoplasmatota</taxon>
        <taxon>Mollicutes</taxon>
        <taxon>Entomoplasmatales</taxon>
        <taxon>Spiroplasmataceae</taxon>
        <taxon>Spiroplasma</taxon>
    </lineage>
</organism>
<dbReference type="Pfam" id="PF18766">
    <property type="entry name" value="SWI2_SNF2"/>
    <property type="match status" value="1"/>
</dbReference>
<dbReference type="EC" id="3.1.21.3" evidence="3"/>
<feature type="domain" description="SWI2/SNF2 ATPase" evidence="12">
    <location>
        <begin position="246"/>
        <end position="296"/>
    </location>
</feature>
<dbReference type="GO" id="GO:0005524">
    <property type="term" value="F:ATP binding"/>
    <property type="evidence" value="ECO:0007669"/>
    <property type="project" value="UniProtKB-KW"/>
</dbReference>
<evidence type="ECO:0000256" key="7">
    <source>
        <dbReference type="ARBA" id="ARBA00022759"/>
    </source>
</evidence>
<dbReference type="Gene3D" id="3.40.50.300">
    <property type="entry name" value="P-loop containing nucleotide triphosphate hydrolases"/>
    <property type="match status" value="1"/>
</dbReference>
<dbReference type="REBASE" id="13576">
    <property type="entry name" value="Sci3XORFAP"/>
</dbReference>
<evidence type="ECO:0000256" key="4">
    <source>
        <dbReference type="ARBA" id="ARBA00022722"/>
    </source>
</evidence>
<evidence type="ECO:0000256" key="8">
    <source>
        <dbReference type="ARBA" id="ARBA00022801"/>
    </source>
</evidence>
<dbReference type="GO" id="GO:0009307">
    <property type="term" value="P:DNA restriction-modification system"/>
    <property type="evidence" value="ECO:0007669"/>
    <property type="project" value="UniProtKB-KW"/>
</dbReference>
<dbReference type="Gene3D" id="3.90.1570.50">
    <property type="match status" value="1"/>
</dbReference>
<evidence type="ECO:0000259" key="11">
    <source>
        <dbReference type="Pfam" id="PF04313"/>
    </source>
</evidence>
<dbReference type="CDD" id="cd22332">
    <property type="entry name" value="HsdR_N"/>
    <property type="match status" value="1"/>
</dbReference>
<name>Q14QB7_SPICI</name>
<dbReference type="AlphaFoldDB" id="Q14QB7"/>
<dbReference type="SUPFAM" id="SSF52540">
    <property type="entry name" value="P-loop containing nucleoside triphosphate hydrolases"/>
    <property type="match status" value="1"/>
</dbReference>
<dbReference type="InterPro" id="IPR051268">
    <property type="entry name" value="Type-I_R_enzyme_R_subunit"/>
</dbReference>
<gene>
    <name evidence="13" type="primary">hsdR</name>
    <name evidence="13" type="ORF">SPICI01B_065</name>
</gene>
<dbReference type="InterPro" id="IPR007409">
    <property type="entry name" value="Restrct_endonuc_type1_HsdR_N"/>
</dbReference>
<keyword evidence="9" id="KW-0067">ATP-binding</keyword>
<evidence type="ECO:0000259" key="12">
    <source>
        <dbReference type="Pfam" id="PF18766"/>
    </source>
</evidence>
<evidence type="ECO:0000256" key="2">
    <source>
        <dbReference type="ARBA" id="ARBA00008598"/>
    </source>
</evidence>
<comment type="similarity">
    <text evidence="2">Belongs to the HsdR family.</text>
</comment>
<dbReference type="GeneID" id="79946299"/>
<dbReference type="EMBL" id="AM285302">
    <property type="protein sequence ID" value="CAK98312.1"/>
    <property type="molecule type" value="Genomic_DNA"/>
</dbReference>
<dbReference type="GO" id="GO:0009035">
    <property type="term" value="F:type I site-specific deoxyribonuclease activity"/>
    <property type="evidence" value="ECO:0007669"/>
    <property type="project" value="UniProtKB-EC"/>
</dbReference>
<evidence type="ECO:0000256" key="9">
    <source>
        <dbReference type="ARBA" id="ARBA00022840"/>
    </source>
</evidence>
<keyword evidence="10" id="KW-0238">DNA-binding</keyword>
<keyword evidence="6" id="KW-0680">Restriction system</keyword>
<evidence type="ECO:0000256" key="10">
    <source>
        <dbReference type="ARBA" id="ARBA00023125"/>
    </source>
</evidence>
<comment type="catalytic activity">
    <reaction evidence="1">
        <text>Endonucleolytic cleavage of DNA to give random double-stranded fragments with terminal 5'-phosphates, ATP is simultaneously hydrolyzed.</text>
        <dbReference type="EC" id="3.1.21.3"/>
    </reaction>
</comment>